<reference evidence="4 5" key="1">
    <citation type="submission" date="2014-02" db="EMBL/GenBank/DDBJ databases">
        <title>The genome sequence of Colletotrichum nymphaeae SA-01.</title>
        <authorList>
            <person name="Baroncelli R."/>
            <person name="Thon M.R."/>
        </authorList>
    </citation>
    <scope>NUCLEOTIDE SEQUENCE [LARGE SCALE GENOMIC DNA]</scope>
    <source>
        <strain evidence="4 5">SA-01</strain>
    </source>
</reference>
<dbReference type="AlphaFoldDB" id="A0A135UXH1"/>
<comment type="caution">
    <text evidence="4">The sequence shown here is derived from an EMBL/GenBank/DDBJ whole genome shotgun (WGS) entry which is preliminary data.</text>
</comment>
<feature type="region of interest" description="Disordered" evidence="1">
    <location>
        <begin position="342"/>
        <end position="363"/>
    </location>
</feature>
<name>A0A135UXH1_9PEZI</name>
<keyword evidence="2" id="KW-1133">Transmembrane helix</keyword>
<gene>
    <name evidence="4" type="ORF">CNYM01_11372</name>
</gene>
<evidence type="ECO:0000256" key="1">
    <source>
        <dbReference type="SAM" id="MobiDB-lite"/>
    </source>
</evidence>
<feature type="transmembrane region" description="Helical" evidence="2">
    <location>
        <begin position="227"/>
        <end position="245"/>
    </location>
</feature>
<sequence>MSVLTAALIVSLIPTGHFNFIPTYTFSPDSSDFTPDRIDLGKFMYPDDCDNFMESDQSNLSCWLSPRPSNTNAGIGFPVGTCGLDTCTVAGRPLDQPSHTDQNVTLVFRTTRNPNHPGFPGVLPESPARCFFHGNMTTNSEAYFSLATSLALLIYGYTVRVAKVSGKIPEILTCLTEEKLDHRYQALLGWWERKLAKQTPFKALWLASICLPLQTSIYYTFYVLFHLYTSMIAEVLSIIVSAVWGTTKIVRIRKMGNPEDNSWAFGQIVSLALMATPLTQIFELVYKIVREKSLRREKSSSVRESLVTTLELDSRGCKSILARIIFVPLEVTTSSASSIQSSTVRDVNSPASSQENIHSLHAF</sequence>
<dbReference type="EMBL" id="JEMN01000036">
    <property type="protein sequence ID" value="KXH65017.1"/>
    <property type="molecule type" value="Genomic_DNA"/>
</dbReference>
<feature type="chain" id="PRO_5007805394" evidence="3">
    <location>
        <begin position="19"/>
        <end position="363"/>
    </location>
</feature>
<keyword evidence="5" id="KW-1185">Reference proteome</keyword>
<keyword evidence="2" id="KW-0472">Membrane</keyword>
<dbReference type="Proteomes" id="UP000070054">
    <property type="component" value="Unassembled WGS sequence"/>
</dbReference>
<accession>A0A135UXH1</accession>
<evidence type="ECO:0000313" key="4">
    <source>
        <dbReference type="EMBL" id="KXH65017.1"/>
    </source>
</evidence>
<proteinExistence type="predicted"/>
<feature type="signal peptide" evidence="3">
    <location>
        <begin position="1"/>
        <end position="18"/>
    </location>
</feature>
<evidence type="ECO:0000313" key="5">
    <source>
        <dbReference type="Proteomes" id="UP000070054"/>
    </source>
</evidence>
<evidence type="ECO:0000256" key="3">
    <source>
        <dbReference type="SAM" id="SignalP"/>
    </source>
</evidence>
<dbReference type="OrthoDB" id="5427664at2759"/>
<feature type="compositionally biased region" description="Polar residues" evidence="1">
    <location>
        <begin position="344"/>
        <end position="357"/>
    </location>
</feature>
<protein>
    <submittedName>
        <fullName evidence="4">Uncharacterized protein</fullName>
    </submittedName>
</protein>
<keyword evidence="3" id="KW-0732">Signal</keyword>
<evidence type="ECO:0000256" key="2">
    <source>
        <dbReference type="SAM" id="Phobius"/>
    </source>
</evidence>
<organism evidence="4 5">
    <name type="scientific">Colletotrichum nymphaeae SA-01</name>
    <dbReference type="NCBI Taxonomy" id="1460502"/>
    <lineage>
        <taxon>Eukaryota</taxon>
        <taxon>Fungi</taxon>
        <taxon>Dikarya</taxon>
        <taxon>Ascomycota</taxon>
        <taxon>Pezizomycotina</taxon>
        <taxon>Sordariomycetes</taxon>
        <taxon>Hypocreomycetidae</taxon>
        <taxon>Glomerellales</taxon>
        <taxon>Glomerellaceae</taxon>
        <taxon>Colletotrichum</taxon>
        <taxon>Colletotrichum acutatum species complex</taxon>
    </lineage>
</organism>
<keyword evidence="2" id="KW-0812">Transmembrane</keyword>
<feature type="transmembrane region" description="Helical" evidence="2">
    <location>
        <begin position="142"/>
        <end position="159"/>
    </location>
</feature>